<name>A0A918ABH8_9ACTN</name>
<comment type="similarity">
    <text evidence="1">Belongs to the ROK (NagC/XylR) family.</text>
</comment>
<dbReference type="SUPFAM" id="SSF46785">
    <property type="entry name" value="Winged helix' DNA-binding domain"/>
    <property type="match status" value="1"/>
</dbReference>
<reference evidence="2" key="1">
    <citation type="journal article" date="2014" name="Int. J. Syst. Evol. Microbiol.">
        <title>Complete genome sequence of Corynebacterium casei LMG S-19264T (=DSM 44701T), isolated from a smear-ripened cheese.</title>
        <authorList>
            <consortium name="US DOE Joint Genome Institute (JGI-PGF)"/>
            <person name="Walter F."/>
            <person name="Albersmeier A."/>
            <person name="Kalinowski J."/>
            <person name="Ruckert C."/>
        </authorList>
    </citation>
    <scope>NUCLEOTIDE SEQUENCE</scope>
    <source>
        <strain evidence="2">CGMCC 4.7430</strain>
    </source>
</reference>
<reference evidence="2" key="2">
    <citation type="submission" date="2020-09" db="EMBL/GenBank/DDBJ databases">
        <authorList>
            <person name="Sun Q."/>
            <person name="Zhou Y."/>
        </authorList>
    </citation>
    <scope>NUCLEOTIDE SEQUENCE</scope>
    <source>
        <strain evidence="2">CGMCC 4.7430</strain>
    </source>
</reference>
<gene>
    <name evidence="2" type="ORF">GCM10012278_54420</name>
</gene>
<evidence type="ECO:0000313" key="2">
    <source>
        <dbReference type="EMBL" id="GGP11315.1"/>
    </source>
</evidence>
<dbReference type="Proteomes" id="UP000660745">
    <property type="component" value="Unassembled WGS sequence"/>
</dbReference>
<dbReference type="SUPFAM" id="SSF53067">
    <property type="entry name" value="Actin-like ATPase domain"/>
    <property type="match status" value="1"/>
</dbReference>
<dbReference type="Gene3D" id="1.10.10.10">
    <property type="entry name" value="Winged helix-like DNA-binding domain superfamily/Winged helix DNA-binding domain"/>
    <property type="match status" value="1"/>
</dbReference>
<sequence>MKDSEAADVLSLRRHNLSLVLHHLRDHGQSSRIEVSGDTGLGAGAVTSLVGELIGYGLAEEVGLRGTGSAGRPRRLLTLGHNSVAAVGVRLDPTFISVRVTDLAERERYQEQAPHGLTAPTVDEAAKALAERVTRAVGDWHGRTVSVVVAVPGWTDRGIVTSVPFGWRLAPLLAALHEHLPGIGPVALVNDGNLETWAEYQSLRLTGVRDLIYLAGGLGAGGGVVVDGRLVYGAHGAAGELGHLEVEPGGLPCPCGRRGCLERYVSLQALLERTGIGEHERGVEEIAERAERGDPATLRALREAAERIHSVVMNARMLLNPQVVVLGGHFGRLVKWLGPVIAQDTLRVSPPFEVRAAGHGRDAALHGATCFAAAAILDDPLLVTRPT</sequence>
<dbReference type="Gene3D" id="3.30.420.40">
    <property type="match status" value="2"/>
</dbReference>
<dbReference type="EMBL" id="BMNK01000010">
    <property type="protein sequence ID" value="GGP11315.1"/>
    <property type="molecule type" value="Genomic_DNA"/>
</dbReference>
<dbReference type="AlphaFoldDB" id="A0A918ABH8"/>
<dbReference type="InterPro" id="IPR036388">
    <property type="entry name" value="WH-like_DNA-bd_sf"/>
</dbReference>
<accession>A0A918ABH8</accession>
<dbReference type="InterPro" id="IPR043129">
    <property type="entry name" value="ATPase_NBD"/>
</dbReference>
<keyword evidence="3" id="KW-1185">Reference proteome</keyword>
<dbReference type="PANTHER" id="PTHR18964">
    <property type="entry name" value="ROK (REPRESSOR, ORF, KINASE) FAMILY"/>
    <property type="match status" value="1"/>
</dbReference>
<proteinExistence type="inferred from homology"/>
<dbReference type="PANTHER" id="PTHR18964:SF149">
    <property type="entry name" value="BIFUNCTIONAL UDP-N-ACETYLGLUCOSAMINE 2-EPIMERASE_N-ACETYLMANNOSAMINE KINASE"/>
    <property type="match status" value="1"/>
</dbReference>
<dbReference type="Pfam" id="PF00480">
    <property type="entry name" value="ROK"/>
    <property type="match status" value="1"/>
</dbReference>
<dbReference type="InterPro" id="IPR036390">
    <property type="entry name" value="WH_DNA-bd_sf"/>
</dbReference>
<dbReference type="RefSeq" id="WP_189141556.1">
    <property type="nucleotide sequence ID" value="NZ_BMNK01000010.1"/>
</dbReference>
<organism evidence="2 3">
    <name type="scientific">Nonomuraea glycinis</name>
    <dbReference type="NCBI Taxonomy" id="2047744"/>
    <lineage>
        <taxon>Bacteria</taxon>
        <taxon>Bacillati</taxon>
        <taxon>Actinomycetota</taxon>
        <taxon>Actinomycetes</taxon>
        <taxon>Streptosporangiales</taxon>
        <taxon>Streptosporangiaceae</taxon>
        <taxon>Nonomuraea</taxon>
    </lineage>
</organism>
<comment type="caution">
    <text evidence="2">The sequence shown here is derived from an EMBL/GenBank/DDBJ whole genome shotgun (WGS) entry which is preliminary data.</text>
</comment>
<protein>
    <submittedName>
        <fullName evidence="2">Transcriptional regulator</fullName>
    </submittedName>
</protein>
<evidence type="ECO:0000313" key="3">
    <source>
        <dbReference type="Proteomes" id="UP000660745"/>
    </source>
</evidence>
<evidence type="ECO:0000256" key="1">
    <source>
        <dbReference type="ARBA" id="ARBA00006479"/>
    </source>
</evidence>
<dbReference type="InterPro" id="IPR000600">
    <property type="entry name" value="ROK"/>
</dbReference>